<dbReference type="OMA" id="MFCTHET"/>
<feature type="transmembrane region" description="Helical" evidence="1">
    <location>
        <begin position="477"/>
        <end position="496"/>
    </location>
</feature>
<dbReference type="EMBL" id="LFYR01000601">
    <property type="protein sequence ID" value="KMZ73128.1"/>
    <property type="molecule type" value="Genomic_DNA"/>
</dbReference>
<dbReference type="OrthoDB" id="2356035at2759"/>
<dbReference type="PANTHER" id="PTHR31170">
    <property type="entry name" value="BNAC04G53230D PROTEIN"/>
    <property type="match status" value="1"/>
</dbReference>
<proteinExistence type="predicted"/>
<evidence type="ECO:0000256" key="1">
    <source>
        <dbReference type="SAM" id="Phobius"/>
    </source>
</evidence>
<accession>A0A0K9PVU0</accession>
<dbReference type="AlphaFoldDB" id="A0A0K9PVU0"/>
<protein>
    <submittedName>
        <fullName evidence="2">Uncharacterized protein</fullName>
    </submittedName>
</protein>
<reference evidence="3" key="1">
    <citation type="journal article" date="2016" name="Nature">
        <title>The genome of the seagrass Zostera marina reveals angiosperm adaptation to the sea.</title>
        <authorList>
            <person name="Olsen J.L."/>
            <person name="Rouze P."/>
            <person name="Verhelst B."/>
            <person name="Lin Y.-C."/>
            <person name="Bayer T."/>
            <person name="Collen J."/>
            <person name="Dattolo E."/>
            <person name="De Paoli E."/>
            <person name="Dittami S."/>
            <person name="Maumus F."/>
            <person name="Michel G."/>
            <person name="Kersting A."/>
            <person name="Lauritano C."/>
            <person name="Lohaus R."/>
            <person name="Toepel M."/>
            <person name="Tonon T."/>
            <person name="Vanneste K."/>
            <person name="Amirebrahimi M."/>
            <person name="Brakel J."/>
            <person name="Bostroem C."/>
            <person name="Chovatia M."/>
            <person name="Grimwood J."/>
            <person name="Jenkins J.W."/>
            <person name="Jueterbock A."/>
            <person name="Mraz A."/>
            <person name="Stam W.T."/>
            <person name="Tice H."/>
            <person name="Bornberg-Bauer E."/>
            <person name="Green P.J."/>
            <person name="Pearson G.A."/>
            <person name="Procaccini G."/>
            <person name="Duarte C.M."/>
            <person name="Schmutz J."/>
            <person name="Reusch T.B.H."/>
            <person name="Van de Peer Y."/>
        </authorList>
    </citation>
    <scope>NUCLEOTIDE SEQUENCE [LARGE SCALE GENOMIC DNA]</scope>
    <source>
        <strain evidence="3">cv. Finnish</strain>
    </source>
</reference>
<name>A0A0K9PVU0_ZOSMR</name>
<dbReference type="STRING" id="29655.A0A0K9PVU0"/>
<evidence type="ECO:0000313" key="2">
    <source>
        <dbReference type="EMBL" id="KMZ73128.1"/>
    </source>
</evidence>
<gene>
    <name evidence="2" type="ORF">ZOSMA_153G00200</name>
</gene>
<dbReference type="PANTHER" id="PTHR31170:SF25">
    <property type="entry name" value="BNAA09G04570D PROTEIN"/>
    <property type="match status" value="1"/>
</dbReference>
<keyword evidence="1" id="KW-0812">Transmembrane</keyword>
<evidence type="ECO:0000313" key="3">
    <source>
        <dbReference type="Proteomes" id="UP000036987"/>
    </source>
</evidence>
<dbReference type="InterPro" id="IPR004158">
    <property type="entry name" value="DUF247_pln"/>
</dbReference>
<dbReference type="Pfam" id="PF03140">
    <property type="entry name" value="DUF247"/>
    <property type="match status" value="1"/>
</dbReference>
<dbReference type="Proteomes" id="UP000036987">
    <property type="component" value="Unassembled WGS sequence"/>
</dbReference>
<sequence>MVETKTDWMIRTRRLLLQEQDEDDRDVKISIITVPKHLMSISNSQFYKPQLVSMGPYHCQHPELRDFEKHKLSATRRIKKRLHHAVKFDHLVRDFIQSEHIVRAHYHRYLDFDSDTLAWIMIVDASFMVDFLAQIHSASSTTPNAVIRRDFIMVENQIPLFLLFKVIRTQYELEEEADHQLSRAVIGFLEDLSPFKIRLRDCVDDISRHPHVLDLLYRLIVVVFPDDLEPSIHMDEAGDDDGDDVITGTRRSRATVVVDFFLEYLTCCIKHAAKFIITVCPKMVSSLPIFLMLRHLCSFGRNSNEEETNVGVDESMPIPSVSELMNAGVKFTSIQDQTITTTISFDPNNGTFQLPEISLDSNTEVVLRNLVAYEVSILGPPWKLTRYTELMSGMIHTKDDVRLLREKKVVVNNMRSDKDAADMWNGMSSRTIAGGGIDLKLDGIVQDVNCYVNRKWRFRISSSMRRIGLNSWHLPRFIFAFVFFVFLGLHFLSFIFR</sequence>
<comment type="caution">
    <text evidence="2">The sequence shown here is derived from an EMBL/GenBank/DDBJ whole genome shotgun (WGS) entry which is preliminary data.</text>
</comment>
<keyword evidence="1" id="KW-1133">Transmembrane helix</keyword>
<organism evidence="2 3">
    <name type="scientific">Zostera marina</name>
    <name type="common">Eelgrass</name>
    <dbReference type="NCBI Taxonomy" id="29655"/>
    <lineage>
        <taxon>Eukaryota</taxon>
        <taxon>Viridiplantae</taxon>
        <taxon>Streptophyta</taxon>
        <taxon>Embryophyta</taxon>
        <taxon>Tracheophyta</taxon>
        <taxon>Spermatophyta</taxon>
        <taxon>Magnoliopsida</taxon>
        <taxon>Liliopsida</taxon>
        <taxon>Zosteraceae</taxon>
        <taxon>Zostera</taxon>
    </lineage>
</organism>
<keyword evidence="1" id="KW-0472">Membrane</keyword>
<keyword evidence="3" id="KW-1185">Reference proteome</keyword>